<reference evidence="4 5" key="1">
    <citation type="submission" date="2024-03" db="EMBL/GenBank/DDBJ databases">
        <title>Adaptation during the transition from Ophiocordyceps entomopathogen to insect associate is accompanied by gene loss and intensified selection.</title>
        <authorList>
            <person name="Ward C.M."/>
            <person name="Onetto C.A."/>
            <person name="Borneman A.R."/>
        </authorList>
    </citation>
    <scope>NUCLEOTIDE SEQUENCE [LARGE SCALE GENOMIC DNA]</scope>
    <source>
        <strain evidence="4">AWRI1</strain>
        <tissue evidence="4">Single Adult Female</tissue>
    </source>
</reference>
<dbReference type="Gene3D" id="3.30.1370.10">
    <property type="entry name" value="K Homology domain, type 1"/>
    <property type="match status" value="3"/>
</dbReference>
<evidence type="ECO:0000256" key="2">
    <source>
        <dbReference type="PROSITE-ProRule" id="PRU00117"/>
    </source>
</evidence>
<dbReference type="SUPFAM" id="SSF54791">
    <property type="entry name" value="Eukaryotic type KH-domain (KH-domain type I)"/>
    <property type="match status" value="3"/>
</dbReference>
<dbReference type="Proteomes" id="UP001367676">
    <property type="component" value="Unassembled WGS sequence"/>
</dbReference>
<dbReference type="InterPro" id="IPR004088">
    <property type="entry name" value="KH_dom_type_1"/>
</dbReference>
<keyword evidence="5" id="KW-1185">Reference proteome</keyword>
<dbReference type="AlphaFoldDB" id="A0AAN9TZ20"/>
<dbReference type="CDD" id="cd02396">
    <property type="entry name" value="KH-I_PCBP_rpt2"/>
    <property type="match status" value="1"/>
</dbReference>
<dbReference type="EMBL" id="JBBCAQ010000010">
    <property type="protein sequence ID" value="KAK7601619.1"/>
    <property type="molecule type" value="Genomic_DNA"/>
</dbReference>
<sequence>MERDKGYNSCNQVKVQPSMQCNTPKVTMNNPKQLFRLPTSIWELGPFCGLPIILPLEPNGTMLGLIFCYKVSSRNHQMEVGCIIGEKESILKHIRRQSGASVSISEGSVHAHQDRVISITGSFEEMYDACKLIIQRFEVYALRRTQNNANDPDGFFVKLIVPASQCGTLIGKGGSKIKEIKDSTGASMQVAADMLPNSSERVVNISGSVDSVLDCIHEISYILLSTPQKFQVIPYRPNSDCLEGPIIFSEGKAYTLQGSSAVPIADVNIFCFISYYLILNKLSRLIKSRGLNRDPNEKRQSFTVQEMRVPSDTVGSMFRRHSMKVSEIRQITGAIITLNDDDRSSHAKDRLITIKGTAEGVALAKYLINASIELQKMNPESQISLEQNDSFDFETSTSSLTNSLTQPGALNILSSFTGFQNISEFLSSFDAGRRY</sequence>
<dbReference type="SMART" id="SM00322">
    <property type="entry name" value="KH"/>
    <property type="match status" value="3"/>
</dbReference>
<comment type="caution">
    <text evidence="4">The sequence shown here is derived from an EMBL/GenBank/DDBJ whole genome shotgun (WGS) entry which is preliminary data.</text>
</comment>
<gene>
    <name evidence="4" type="ORF">V9T40_009060</name>
</gene>
<protein>
    <recommendedName>
        <fullName evidence="3">K Homology domain-containing protein</fullName>
    </recommendedName>
</protein>
<name>A0AAN9TZ20_9HEMI</name>
<evidence type="ECO:0000313" key="4">
    <source>
        <dbReference type="EMBL" id="KAK7601619.1"/>
    </source>
</evidence>
<dbReference type="InterPro" id="IPR004087">
    <property type="entry name" value="KH_dom"/>
</dbReference>
<evidence type="ECO:0000259" key="3">
    <source>
        <dbReference type="SMART" id="SM00322"/>
    </source>
</evidence>
<keyword evidence="2" id="KW-0694">RNA-binding</keyword>
<dbReference type="GO" id="GO:0010468">
    <property type="term" value="P:regulation of gene expression"/>
    <property type="evidence" value="ECO:0007669"/>
    <property type="project" value="UniProtKB-ARBA"/>
</dbReference>
<dbReference type="PROSITE" id="PS50084">
    <property type="entry name" value="KH_TYPE_1"/>
    <property type="match status" value="3"/>
</dbReference>
<feature type="domain" description="K Homology" evidence="3">
    <location>
        <begin position="67"/>
        <end position="138"/>
    </location>
</feature>
<dbReference type="PANTHER" id="PTHR10288">
    <property type="entry name" value="KH DOMAIN CONTAINING RNA BINDING PROTEIN"/>
    <property type="match status" value="1"/>
</dbReference>
<dbReference type="Pfam" id="PF00013">
    <property type="entry name" value="KH_1"/>
    <property type="match status" value="3"/>
</dbReference>
<dbReference type="InterPro" id="IPR036612">
    <property type="entry name" value="KH_dom_type_1_sf"/>
</dbReference>
<proteinExistence type="predicted"/>
<evidence type="ECO:0000256" key="1">
    <source>
        <dbReference type="ARBA" id="ARBA00022737"/>
    </source>
</evidence>
<evidence type="ECO:0000313" key="5">
    <source>
        <dbReference type="Proteomes" id="UP001367676"/>
    </source>
</evidence>
<keyword evidence="1" id="KW-0677">Repeat</keyword>
<organism evidence="4 5">
    <name type="scientific">Parthenolecanium corni</name>
    <dbReference type="NCBI Taxonomy" id="536013"/>
    <lineage>
        <taxon>Eukaryota</taxon>
        <taxon>Metazoa</taxon>
        <taxon>Ecdysozoa</taxon>
        <taxon>Arthropoda</taxon>
        <taxon>Hexapoda</taxon>
        <taxon>Insecta</taxon>
        <taxon>Pterygota</taxon>
        <taxon>Neoptera</taxon>
        <taxon>Paraneoptera</taxon>
        <taxon>Hemiptera</taxon>
        <taxon>Sternorrhyncha</taxon>
        <taxon>Coccoidea</taxon>
        <taxon>Coccidae</taxon>
        <taxon>Parthenolecanium</taxon>
    </lineage>
</organism>
<dbReference type="GO" id="GO:0003723">
    <property type="term" value="F:RNA binding"/>
    <property type="evidence" value="ECO:0007669"/>
    <property type="project" value="UniProtKB-UniRule"/>
</dbReference>
<feature type="domain" description="K Homology" evidence="3">
    <location>
        <begin position="153"/>
        <end position="224"/>
    </location>
</feature>
<accession>A0AAN9TZ20</accession>
<feature type="domain" description="K Homology" evidence="3">
    <location>
        <begin position="301"/>
        <end position="373"/>
    </location>
</feature>